<gene>
    <name evidence="1" type="ORF">Fmac_018335</name>
</gene>
<organism evidence="1 2">
    <name type="scientific">Flemingia macrophylla</name>
    <dbReference type="NCBI Taxonomy" id="520843"/>
    <lineage>
        <taxon>Eukaryota</taxon>
        <taxon>Viridiplantae</taxon>
        <taxon>Streptophyta</taxon>
        <taxon>Embryophyta</taxon>
        <taxon>Tracheophyta</taxon>
        <taxon>Spermatophyta</taxon>
        <taxon>Magnoliopsida</taxon>
        <taxon>eudicotyledons</taxon>
        <taxon>Gunneridae</taxon>
        <taxon>Pentapetalae</taxon>
        <taxon>rosids</taxon>
        <taxon>fabids</taxon>
        <taxon>Fabales</taxon>
        <taxon>Fabaceae</taxon>
        <taxon>Papilionoideae</taxon>
        <taxon>50 kb inversion clade</taxon>
        <taxon>NPAAA clade</taxon>
        <taxon>indigoferoid/millettioid clade</taxon>
        <taxon>Phaseoleae</taxon>
        <taxon>Flemingia</taxon>
    </lineage>
</organism>
<proteinExistence type="predicted"/>
<dbReference type="EMBL" id="JBGMDY010000006">
    <property type="protein sequence ID" value="KAL2330754.1"/>
    <property type="molecule type" value="Genomic_DNA"/>
</dbReference>
<keyword evidence="2" id="KW-1185">Reference proteome</keyword>
<sequence length="60" mass="6606">MVLYDHTTPQPMQVPLLFSTLKLTLVNPNQKQPWQDTHTLSTTPSAMIVNTSPLGAVNST</sequence>
<dbReference type="Proteomes" id="UP001603857">
    <property type="component" value="Unassembled WGS sequence"/>
</dbReference>
<dbReference type="AlphaFoldDB" id="A0ABD1M4P2"/>
<protein>
    <submittedName>
        <fullName evidence="1">Uncharacterized protein</fullName>
    </submittedName>
</protein>
<comment type="caution">
    <text evidence="1">The sequence shown here is derived from an EMBL/GenBank/DDBJ whole genome shotgun (WGS) entry which is preliminary data.</text>
</comment>
<accession>A0ABD1M4P2</accession>
<evidence type="ECO:0000313" key="2">
    <source>
        <dbReference type="Proteomes" id="UP001603857"/>
    </source>
</evidence>
<name>A0ABD1M4P2_9FABA</name>
<evidence type="ECO:0000313" key="1">
    <source>
        <dbReference type="EMBL" id="KAL2330754.1"/>
    </source>
</evidence>
<reference evidence="1 2" key="1">
    <citation type="submission" date="2024-08" db="EMBL/GenBank/DDBJ databases">
        <title>Insights into the chromosomal genome structure of Flemingia macrophylla.</title>
        <authorList>
            <person name="Ding Y."/>
            <person name="Zhao Y."/>
            <person name="Bi W."/>
            <person name="Wu M."/>
            <person name="Zhao G."/>
            <person name="Gong Y."/>
            <person name="Li W."/>
            <person name="Zhang P."/>
        </authorList>
    </citation>
    <scope>NUCLEOTIDE SEQUENCE [LARGE SCALE GENOMIC DNA]</scope>
    <source>
        <strain evidence="1">DYQJB</strain>
        <tissue evidence="1">Leaf</tissue>
    </source>
</reference>